<feature type="non-terminal residue" evidence="2">
    <location>
        <position position="1"/>
    </location>
</feature>
<gene>
    <name evidence="2" type="ORF">AVDCRST_MAG67-4150</name>
</gene>
<sequence length="100" mass="11281">DQDACRRRDARARCVCRDRLRGQRRRDQRRHQLPGVAGRQRPRCLPACPWAARIRLRPAARDGERGAGADRHLRARSRACGRGGAATGSRFTATRAPEEI</sequence>
<feature type="region of interest" description="Disordered" evidence="1">
    <location>
        <begin position="61"/>
        <end position="100"/>
    </location>
</feature>
<proteinExistence type="predicted"/>
<feature type="compositionally biased region" description="Basic and acidic residues" evidence="1">
    <location>
        <begin position="61"/>
        <end position="72"/>
    </location>
</feature>
<reference evidence="2" key="1">
    <citation type="submission" date="2020-02" db="EMBL/GenBank/DDBJ databases">
        <authorList>
            <person name="Meier V. D."/>
        </authorList>
    </citation>
    <scope>NUCLEOTIDE SEQUENCE</scope>
    <source>
        <strain evidence="2">AVDCRST_MAG67</strain>
    </source>
</reference>
<protein>
    <submittedName>
        <fullName evidence="2">Uncharacterized protein</fullName>
    </submittedName>
</protein>
<evidence type="ECO:0000313" key="2">
    <source>
        <dbReference type="EMBL" id="CAA9530884.1"/>
    </source>
</evidence>
<feature type="non-terminal residue" evidence="2">
    <location>
        <position position="100"/>
    </location>
</feature>
<dbReference type="AlphaFoldDB" id="A0A6J4TTT5"/>
<dbReference type="EMBL" id="CADCVQ010000167">
    <property type="protein sequence ID" value="CAA9530884.1"/>
    <property type="molecule type" value="Genomic_DNA"/>
</dbReference>
<evidence type="ECO:0000256" key="1">
    <source>
        <dbReference type="SAM" id="MobiDB-lite"/>
    </source>
</evidence>
<name>A0A6J4TTT5_9ACTN</name>
<accession>A0A6J4TTT5</accession>
<organism evidence="2">
    <name type="scientific">uncultured Solirubrobacteraceae bacterium</name>
    <dbReference type="NCBI Taxonomy" id="1162706"/>
    <lineage>
        <taxon>Bacteria</taxon>
        <taxon>Bacillati</taxon>
        <taxon>Actinomycetota</taxon>
        <taxon>Thermoleophilia</taxon>
        <taxon>Solirubrobacterales</taxon>
        <taxon>Solirubrobacteraceae</taxon>
        <taxon>environmental samples</taxon>
    </lineage>
</organism>